<keyword evidence="2" id="KW-1185">Reference proteome</keyword>
<name>A0AAE1RJQ9_9SOLA</name>
<dbReference type="AlphaFoldDB" id="A0AAE1RJQ9"/>
<dbReference type="EMBL" id="JAVYJV010000015">
    <property type="protein sequence ID" value="KAK4352963.1"/>
    <property type="molecule type" value="Genomic_DNA"/>
</dbReference>
<sequence>MLADVEDHNRQLEEAGIPKCHTHRLHPHEMEYMDWVAAQVGMPPVGAGVKEMYWSIYKCAGEVGYDCYRDLWDVENLTQ</sequence>
<evidence type="ECO:0000313" key="1">
    <source>
        <dbReference type="EMBL" id="KAK4352963.1"/>
    </source>
</evidence>
<organism evidence="1 2">
    <name type="scientific">Anisodus tanguticus</name>
    <dbReference type="NCBI Taxonomy" id="243964"/>
    <lineage>
        <taxon>Eukaryota</taxon>
        <taxon>Viridiplantae</taxon>
        <taxon>Streptophyta</taxon>
        <taxon>Embryophyta</taxon>
        <taxon>Tracheophyta</taxon>
        <taxon>Spermatophyta</taxon>
        <taxon>Magnoliopsida</taxon>
        <taxon>eudicotyledons</taxon>
        <taxon>Gunneridae</taxon>
        <taxon>Pentapetalae</taxon>
        <taxon>asterids</taxon>
        <taxon>lamiids</taxon>
        <taxon>Solanales</taxon>
        <taxon>Solanaceae</taxon>
        <taxon>Solanoideae</taxon>
        <taxon>Hyoscyameae</taxon>
        <taxon>Anisodus</taxon>
    </lineage>
</organism>
<protein>
    <submittedName>
        <fullName evidence="1">Uncharacterized protein</fullName>
    </submittedName>
</protein>
<dbReference type="Proteomes" id="UP001291623">
    <property type="component" value="Unassembled WGS sequence"/>
</dbReference>
<comment type="caution">
    <text evidence="1">The sequence shown here is derived from an EMBL/GenBank/DDBJ whole genome shotgun (WGS) entry which is preliminary data.</text>
</comment>
<gene>
    <name evidence="1" type="ORF">RND71_028481</name>
</gene>
<accession>A0AAE1RJQ9</accession>
<reference evidence="1" key="1">
    <citation type="submission" date="2023-12" db="EMBL/GenBank/DDBJ databases">
        <title>Genome assembly of Anisodus tanguticus.</title>
        <authorList>
            <person name="Wang Y.-J."/>
        </authorList>
    </citation>
    <scope>NUCLEOTIDE SEQUENCE</scope>
    <source>
        <strain evidence="1">KB-2021</strain>
        <tissue evidence="1">Leaf</tissue>
    </source>
</reference>
<evidence type="ECO:0000313" key="2">
    <source>
        <dbReference type="Proteomes" id="UP001291623"/>
    </source>
</evidence>
<proteinExistence type="predicted"/>